<dbReference type="SUPFAM" id="SSF53474">
    <property type="entry name" value="alpha/beta-Hydrolases"/>
    <property type="match status" value="1"/>
</dbReference>
<reference evidence="7 8" key="1">
    <citation type="submission" date="2024-08" db="EMBL/GenBank/DDBJ databases">
        <authorList>
            <person name="Cucini C."/>
            <person name="Frati F."/>
        </authorList>
    </citation>
    <scope>NUCLEOTIDE SEQUENCE [LARGE SCALE GENOMIC DNA]</scope>
</reference>
<dbReference type="Pfam" id="PF00151">
    <property type="entry name" value="Lipase"/>
    <property type="match status" value="1"/>
</dbReference>
<evidence type="ECO:0000256" key="3">
    <source>
        <dbReference type="ARBA" id="ARBA00022525"/>
    </source>
</evidence>
<evidence type="ECO:0000256" key="5">
    <source>
        <dbReference type="SAM" id="SignalP"/>
    </source>
</evidence>
<dbReference type="PANTHER" id="PTHR11610">
    <property type="entry name" value="LIPASE"/>
    <property type="match status" value="1"/>
</dbReference>
<feature type="chain" id="PRO_5047163266" description="Lipase domain-containing protein" evidence="5">
    <location>
        <begin position="24"/>
        <end position="331"/>
    </location>
</feature>
<accession>A0ABP1RVT9</accession>
<dbReference type="InterPro" id="IPR013818">
    <property type="entry name" value="Lipase"/>
</dbReference>
<dbReference type="Proteomes" id="UP001642540">
    <property type="component" value="Unassembled WGS sequence"/>
</dbReference>
<keyword evidence="5" id="KW-0732">Signal</keyword>
<feature type="domain" description="Lipase" evidence="6">
    <location>
        <begin position="59"/>
        <end position="301"/>
    </location>
</feature>
<name>A0ABP1RVT9_9HEXA</name>
<dbReference type="EMBL" id="CAXLJM020000114">
    <property type="protein sequence ID" value="CAL8137119.1"/>
    <property type="molecule type" value="Genomic_DNA"/>
</dbReference>
<evidence type="ECO:0000313" key="8">
    <source>
        <dbReference type="Proteomes" id="UP001642540"/>
    </source>
</evidence>
<evidence type="ECO:0000256" key="1">
    <source>
        <dbReference type="ARBA" id="ARBA00004613"/>
    </source>
</evidence>
<protein>
    <recommendedName>
        <fullName evidence="6">Lipase domain-containing protein</fullName>
    </recommendedName>
</protein>
<evidence type="ECO:0000313" key="7">
    <source>
        <dbReference type="EMBL" id="CAL8137119.1"/>
    </source>
</evidence>
<dbReference type="InterPro" id="IPR029058">
    <property type="entry name" value="AB_hydrolase_fold"/>
</dbReference>
<dbReference type="InterPro" id="IPR000734">
    <property type="entry name" value="TAG_lipase"/>
</dbReference>
<sequence length="331" mass="36238">MKSPILEGGVFLVLCALIISVFGEEECVPYALKSTDVGFYQFSLDLLSGEEVSVDSLDASSIKTAKTYIVIDGFLSNLTTPMSRTVKDELIKIPESNVIVVDWGPLSGSTSYTGSMNPLEVGVLYDQVTQNVPLVGQKIADFVQALKDKKNIQFSQVHVVGFSLGAQIGAVAGLELLKRSGEKLARISALDPAGPKYKNGGPENRLDDTDAAFVDVYHTNRLGFGNDRKNIGHANFYINGGNQQPECESITAYVEKGICNHQFSWKFWNLAVVNDIKVCPCELKLFSKIACDCKDCERPPCENPIRTGLNLLITYAKYIFEIVSSVVDQVC</sequence>
<dbReference type="PANTHER" id="PTHR11610:SF173">
    <property type="entry name" value="LIPASE DOMAIN-CONTAINING PROTEIN-RELATED"/>
    <property type="match status" value="1"/>
</dbReference>
<feature type="signal peptide" evidence="5">
    <location>
        <begin position="1"/>
        <end position="23"/>
    </location>
</feature>
<comment type="subcellular location">
    <subcellularLocation>
        <location evidence="1">Secreted</location>
    </subcellularLocation>
</comment>
<gene>
    <name evidence="7" type="ORF">ODALV1_LOCUS26775</name>
</gene>
<organism evidence="7 8">
    <name type="scientific">Orchesella dallaii</name>
    <dbReference type="NCBI Taxonomy" id="48710"/>
    <lineage>
        <taxon>Eukaryota</taxon>
        <taxon>Metazoa</taxon>
        <taxon>Ecdysozoa</taxon>
        <taxon>Arthropoda</taxon>
        <taxon>Hexapoda</taxon>
        <taxon>Collembola</taxon>
        <taxon>Entomobryomorpha</taxon>
        <taxon>Entomobryoidea</taxon>
        <taxon>Orchesellidae</taxon>
        <taxon>Orchesellinae</taxon>
        <taxon>Orchesella</taxon>
    </lineage>
</organism>
<comment type="similarity">
    <text evidence="2 4">Belongs to the AB hydrolase superfamily. Lipase family.</text>
</comment>
<evidence type="ECO:0000259" key="6">
    <source>
        <dbReference type="Pfam" id="PF00151"/>
    </source>
</evidence>
<evidence type="ECO:0000256" key="4">
    <source>
        <dbReference type="RuleBase" id="RU004262"/>
    </source>
</evidence>
<dbReference type="Gene3D" id="3.40.50.1820">
    <property type="entry name" value="alpha/beta hydrolase"/>
    <property type="match status" value="1"/>
</dbReference>
<proteinExistence type="inferred from homology"/>
<evidence type="ECO:0000256" key="2">
    <source>
        <dbReference type="ARBA" id="ARBA00010701"/>
    </source>
</evidence>
<keyword evidence="3" id="KW-0964">Secreted</keyword>
<comment type="caution">
    <text evidence="7">The sequence shown here is derived from an EMBL/GenBank/DDBJ whole genome shotgun (WGS) entry which is preliminary data.</text>
</comment>
<keyword evidence="8" id="KW-1185">Reference proteome</keyword>